<gene>
    <name evidence="1" type="ORF">BST85_06575</name>
</gene>
<sequence length="322" mass="35501">MYKRLLLILLLAAGCNTDDKPIDQVLNDVEYGAVVRTLQFNQAEFYVNQPDGIFSVDIEIQDELNGGLLERLDLYVSFVDNSGTTNSLVSQEFSAGSIPASDFGRQGNDGLPNLTLEFQFSDLAGIVGVPVGQIQCKDQFLLRVDLVLTDGRSFSTGSASSFIIAYETFFSSPYCYTINVVEPIDKDLYLGTYRYESLVDGPLGGPTFIPEGLVEVFKGHSNNVRYIPLKHLLSHPSNELPRNYYFTIACDESVFGKNQLSSVIAYCSVSGAPILLGPDEENAPINPLDDSVFELWLVEGYEGWDGECGFGTAPSRLRFTKQ</sequence>
<accession>A0A2S7KPP3</accession>
<keyword evidence="2" id="KW-1185">Reference proteome</keyword>
<proteinExistence type="predicted"/>
<protein>
    <submittedName>
        <fullName evidence="1">Uncharacterized protein</fullName>
    </submittedName>
</protein>
<organism evidence="1 2">
    <name type="scientific">Aureitalea marina</name>
    <dbReference type="NCBI Taxonomy" id="930804"/>
    <lineage>
        <taxon>Bacteria</taxon>
        <taxon>Pseudomonadati</taxon>
        <taxon>Bacteroidota</taxon>
        <taxon>Flavobacteriia</taxon>
        <taxon>Flavobacteriales</taxon>
        <taxon>Flavobacteriaceae</taxon>
        <taxon>Aureitalea</taxon>
    </lineage>
</organism>
<dbReference type="EMBL" id="MQUB01000001">
    <property type="protein sequence ID" value="PQB04599.1"/>
    <property type="molecule type" value="Genomic_DNA"/>
</dbReference>
<evidence type="ECO:0000313" key="2">
    <source>
        <dbReference type="Proteomes" id="UP000239800"/>
    </source>
</evidence>
<dbReference type="RefSeq" id="WP_104812527.1">
    <property type="nucleotide sequence ID" value="NZ_MQUB01000001.1"/>
</dbReference>
<dbReference type="PROSITE" id="PS51257">
    <property type="entry name" value="PROKAR_LIPOPROTEIN"/>
    <property type="match status" value="1"/>
</dbReference>
<comment type="caution">
    <text evidence="1">The sequence shown here is derived from an EMBL/GenBank/DDBJ whole genome shotgun (WGS) entry which is preliminary data.</text>
</comment>
<dbReference type="AlphaFoldDB" id="A0A2S7KPP3"/>
<name>A0A2S7KPP3_9FLAO</name>
<dbReference type="OrthoDB" id="820612at2"/>
<evidence type="ECO:0000313" key="1">
    <source>
        <dbReference type="EMBL" id="PQB04599.1"/>
    </source>
</evidence>
<dbReference type="Proteomes" id="UP000239800">
    <property type="component" value="Unassembled WGS sequence"/>
</dbReference>
<reference evidence="1 2" key="1">
    <citation type="submission" date="2016-11" db="EMBL/GenBank/DDBJ databases">
        <title>Trade-off between light-utilization and light-protection in marine flavobacteria.</title>
        <authorList>
            <person name="Kumagai Y."/>
        </authorList>
    </citation>
    <scope>NUCLEOTIDE SEQUENCE [LARGE SCALE GENOMIC DNA]</scope>
    <source>
        <strain evidence="1 2">NBRC 107741</strain>
    </source>
</reference>